<keyword evidence="2" id="KW-1185">Reference proteome</keyword>
<dbReference type="EMBL" id="JBBXMP010000395">
    <property type="protein sequence ID" value="KAL0057975.1"/>
    <property type="molecule type" value="Genomic_DNA"/>
</dbReference>
<evidence type="ECO:0000313" key="2">
    <source>
        <dbReference type="Proteomes" id="UP001437256"/>
    </source>
</evidence>
<proteinExistence type="predicted"/>
<reference evidence="1 2" key="1">
    <citation type="submission" date="2024-05" db="EMBL/GenBank/DDBJ databases">
        <title>A draft genome resource for the thread blight pathogen Marasmius tenuissimus strain MS-2.</title>
        <authorList>
            <person name="Yulfo-Soto G.E."/>
            <person name="Baruah I.K."/>
            <person name="Amoako-Attah I."/>
            <person name="Bukari Y."/>
            <person name="Meinhardt L.W."/>
            <person name="Bailey B.A."/>
            <person name="Cohen S.P."/>
        </authorList>
    </citation>
    <scope>NUCLEOTIDE SEQUENCE [LARGE SCALE GENOMIC DNA]</scope>
    <source>
        <strain evidence="1 2">MS-2</strain>
    </source>
</reference>
<sequence>MSQSAKPAKRTRAWLRSPDGGTQIRLIQKQDFDNNSHPVVLKMKDIHNDVEMDWEKVIRYVQNCTSAATDPCHSIARDLQRSYREWKADKKSASVSHGEKRNFIHNLGIGREYSVSEAIQRNETSIILPGGTTLQLVYRKPDPNPKFNTHHHMTDLPTEFGPATKLRVKDPVVVDVENGFYIVEQDTSILFYSRDDTSDDPSDMRIKIHLVVIRGVALPHSEKASQYVNGSDFYKFLKSVVVLASTKRRNQRPIEARQKSNGHEGIMTQIGLTNGARDKRTPSTGSCTSWGVSYKRKYPEEDCIAHDEDVVAVSSIFWSLILSMMPREVTAPVKEQLESHSMPHLASRYVEPGRGFSLDLNGKSYDFPLAERAPPEVYLTQGYSAWSHTDRKYAPYAFNLTAAREQGETLTSGNIEIPSYGGANFVDVNLRVVVINAPATMFAFDPEHVHGTTVTGGTINYNITITFSSRIGESIQKLAGQGHVFEDAIWKAGEKNLDEPEDEMA</sequence>
<dbReference type="Proteomes" id="UP001437256">
    <property type="component" value="Unassembled WGS sequence"/>
</dbReference>
<organism evidence="1 2">
    <name type="scientific">Marasmius tenuissimus</name>
    <dbReference type="NCBI Taxonomy" id="585030"/>
    <lineage>
        <taxon>Eukaryota</taxon>
        <taxon>Fungi</taxon>
        <taxon>Dikarya</taxon>
        <taxon>Basidiomycota</taxon>
        <taxon>Agaricomycotina</taxon>
        <taxon>Agaricomycetes</taxon>
        <taxon>Agaricomycetidae</taxon>
        <taxon>Agaricales</taxon>
        <taxon>Marasmiineae</taxon>
        <taxon>Marasmiaceae</taxon>
        <taxon>Marasmius</taxon>
    </lineage>
</organism>
<gene>
    <name evidence="1" type="ORF">AAF712_015369</name>
</gene>
<evidence type="ECO:0000313" key="1">
    <source>
        <dbReference type="EMBL" id="KAL0057975.1"/>
    </source>
</evidence>
<comment type="caution">
    <text evidence="1">The sequence shown here is derived from an EMBL/GenBank/DDBJ whole genome shotgun (WGS) entry which is preliminary data.</text>
</comment>
<protein>
    <submittedName>
        <fullName evidence="1">Uncharacterized protein</fullName>
    </submittedName>
</protein>
<accession>A0ABR2Z8G1</accession>
<name>A0ABR2Z8G1_9AGAR</name>